<organism evidence="5 6">
    <name type="scientific">Kluyvera georgiana ATCC 51603</name>
    <dbReference type="NCBI Taxonomy" id="1354264"/>
    <lineage>
        <taxon>Bacteria</taxon>
        <taxon>Pseudomonadati</taxon>
        <taxon>Pseudomonadota</taxon>
        <taxon>Gammaproteobacteria</taxon>
        <taxon>Enterobacterales</taxon>
        <taxon>Enterobacteriaceae</taxon>
        <taxon>Kluyvera</taxon>
    </lineage>
</organism>
<feature type="domain" description="HTH gntR-type" evidence="4">
    <location>
        <begin position="1"/>
        <end position="68"/>
    </location>
</feature>
<keyword evidence="3" id="KW-0804">Transcription</keyword>
<dbReference type="AlphaFoldDB" id="A0A1B7K854"/>
<dbReference type="Pfam" id="PF00392">
    <property type="entry name" value="GntR"/>
    <property type="match status" value="1"/>
</dbReference>
<dbReference type="RefSeq" id="WP_064540702.1">
    <property type="nucleotide sequence ID" value="NZ_LXEU01000003.1"/>
</dbReference>
<dbReference type="GO" id="GO:0045892">
    <property type="term" value="P:negative regulation of DNA-templated transcription"/>
    <property type="evidence" value="ECO:0007669"/>
    <property type="project" value="TreeGrafter"/>
</dbReference>
<reference evidence="5 6" key="1">
    <citation type="submission" date="2016-04" db="EMBL/GenBank/DDBJ databases">
        <title>ATOL: Assembling a taxonomically balanced genome-scale reconstruction of the evolutionary history of the Enterobacteriaceae.</title>
        <authorList>
            <person name="Plunkett G.III."/>
            <person name="Neeno-Eckwall E.C."/>
            <person name="Glasner J.D."/>
            <person name="Perna N.T."/>
        </authorList>
    </citation>
    <scope>NUCLEOTIDE SEQUENCE [LARGE SCALE GENOMIC DNA]</scope>
    <source>
        <strain evidence="5 6">ATCC 51603</strain>
    </source>
</reference>
<dbReference type="InterPro" id="IPR050679">
    <property type="entry name" value="Bact_HTH_transcr_reg"/>
</dbReference>
<dbReference type="SUPFAM" id="SSF64288">
    <property type="entry name" value="Chorismate lyase-like"/>
    <property type="match status" value="1"/>
</dbReference>
<keyword evidence="6" id="KW-1185">Reference proteome</keyword>
<dbReference type="SMART" id="SM00866">
    <property type="entry name" value="UTRA"/>
    <property type="match status" value="1"/>
</dbReference>
<dbReference type="PANTHER" id="PTHR44846:SF1">
    <property type="entry name" value="MANNOSYL-D-GLYCERATE TRANSPORT_METABOLISM SYSTEM REPRESSOR MNGR-RELATED"/>
    <property type="match status" value="1"/>
</dbReference>
<dbReference type="InterPro" id="IPR000524">
    <property type="entry name" value="Tscrpt_reg_HTH_GntR"/>
</dbReference>
<dbReference type="PRINTS" id="PR00035">
    <property type="entry name" value="HTHGNTR"/>
</dbReference>
<dbReference type="CDD" id="cd07377">
    <property type="entry name" value="WHTH_GntR"/>
    <property type="match status" value="1"/>
</dbReference>
<dbReference type="InterPro" id="IPR036388">
    <property type="entry name" value="WH-like_DNA-bd_sf"/>
</dbReference>
<dbReference type="SMART" id="SM00345">
    <property type="entry name" value="HTH_GNTR"/>
    <property type="match status" value="1"/>
</dbReference>
<evidence type="ECO:0000256" key="2">
    <source>
        <dbReference type="ARBA" id="ARBA00023125"/>
    </source>
</evidence>
<evidence type="ECO:0000256" key="1">
    <source>
        <dbReference type="ARBA" id="ARBA00023015"/>
    </source>
</evidence>
<evidence type="ECO:0000259" key="4">
    <source>
        <dbReference type="PROSITE" id="PS50949"/>
    </source>
</evidence>
<evidence type="ECO:0000256" key="3">
    <source>
        <dbReference type="ARBA" id="ARBA00023163"/>
    </source>
</evidence>
<dbReference type="PATRIC" id="fig|1354264.4.peg.170"/>
<gene>
    <name evidence="5" type="ORF">M989_00162</name>
</gene>
<dbReference type="Gene3D" id="1.10.10.10">
    <property type="entry name" value="Winged helix-like DNA-binding domain superfamily/Winged helix DNA-binding domain"/>
    <property type="match status" value="1"/>
</dbReference>
<dbReference type="PANTHER" id="PTHR44846">
    <property type="entry name" value="MANNOSYL-D-GLYCERATE TRANSPORT/METABOLISM SYSTEM REPRESSOR MNGR-RELATED"/>
    <property type="match status" value="1"/>
</dbReference>
<dbReference type="SUPFAM" id="SSF46785">
    <property type="entry name" value="Winged helix' DNA-binding domain"/>
    <property type="match status" value="1"/>
</dbReference>
<dbReference type="GO" id="GO:0003700">
    <property type="term" value="F:DNA-binding transcription factor activity"/>
    <property type="evidence" value="ECO:0007669"/>
    <property type="project" value="InterPro"/>
</dbReference>
<proteinExistence type="predicted"/>
<evidence type="ECO:0000313" key="6">
    <source>
        <dbReference type="Proteomes" id="UP000078386"/>
    </source>
</evidence>
<dbReference type="Proteomes" id="UP000078386">
    <property type="component" value="Unassembled WGS sequence"/>
</dbReference>
<dbReference type="GO" id="GO:0003677">
    <property type="term" value="F:DNA binding"/>
    <property type="evidence" value="ECO:0007669"/>
    <property type="project" value="UniProtKB-KW"/>
</dbReference>
<accession>A0A1B7K854</accession>
<dbReference type="InterPro" id="IPR011663">
    <property type="entry name" value="UTRA"/>
</dbReference>
<name>A0A1B7K854_9ENTR</name>
<keyword evidence="1" id="KW-0805">Transcription regulation</keyword>
<dbReference type="Pfam" id="PF07702">
    <property type="entry name" value="UTRA"/>
    <property type="match status" value="1"/>
</dbReference>
<dbReference type="EMBL" id="LXEU01000003">
    <property type="protein sequence ID" value="OAT56325.1"/>
    <property type="molecule type" value="Genomic_DNA"/>
</dbReference>
<protein>
    <submittedName>
        <fullName evidence="5">YidP family HTH-type transcriptional regulator</fullName>
    </submittedName>
</protein>
<dbReference type="InterPro" id="IPR036390">
    <property type="entry name" value="WH_DNA-bd_sf"/>
</dbReference>
<keyword evidence="2" id="KW-0238">DNA-binding</keyword>
<dbReference type="InterPro" id="IPR028978">
    <property type="entry name" value="Chorismate_lyase_/UTRA_dom_sf"/>
</dbReference>
<evidence type="ECO:0000313" key="5">
    <source>
        <dbReference type="EMBL" id="OAT56325.1"/>
    </source>
</evidence>
<sequence length="249" mass="28275">MIYKSIADRLRLRLNSSDYNIGSPLPGEKKLAEEFGVARMTIRKAIDLLIEWGLVVRRHGSGTYVAHKDIHHETTNLTGLVEVLRQQGKEVTSKVLVFEMMPAPPAIASQLRIQMNERIYFSRRVRYVDGKPLMLEDSYMPVKLFRNLSLVHLEGSKFDYIEKDCGMTISGNYESLAPVLADKQLAQSLNVPEQTPLLRITSLSYSDSGEFLNYSVMFRNASEYQVDYHLRRVQAVNPSPRTIPPAAEA</sequence>
<comment type="caution">
    <text evidence="5">The sequence shown here is derived from an EMBL/GenBank/DDBJ whole genome shotgun (WGS) entry which is preliminary data.</text>
</comment>
<dbReference type="PROSITE" id="PS50949">
    <property type="entry name" value="HTH_GNTR"/>
    <property type="match status" value="1"/>
</dbReference>
<dbReference type="Gene3D" id="3.40.1410.10">
    <property type="entry name" value="Chorismate lyase-like"/>
    <property type="match status" value="1"/>
</dbReference>